<protein>
    <submittedName>
        <fullName evidence="8">T/G mismatch-specific endonuclease</fullName>
    </submittedName>
</protein>
<dbReference type="Pfam" id="PF03852">
    <property type="entry name" value="Vsr"/>
    <property type="match status" value="1"/>
</dbReference>
<dbReference type="OrthoDB" id="9801520at2"/>
<keyword evidence="4" id="KW-0378">Hydrolase</keyword>
<evidence type="ECO:0000256" key="1">
    <source>
        <dbReference type="ARBA" id="ARBA00022722"/>
    </source>
</evidence>
<dbReference type="NCBIfam" id="TIGR00632">
    <property type="entry name" value="vsr"/>
    <property type="match status" value="1"/>
</dbReference>
<evidence type="ECO:0000256" key="7">
    <source>
        <dbReference type="SAM" id="MobiDB-lite"/>
    </source>
</evidence>
<proteinExistence type="inferred from homology"/>
<dbReference type="EMBL" id="FMXQ01000013">
    <property type="protein sequence ID" value="SDB57807.1"/>
    <property type="molecule type" value="Genomic_DNA"/>
</dbReference>
<keyword evidence="2 8" id="KW-0255">Endonuclease</keyword>
<evidence type="ECO:0000256" key="3">
    <source>
        <dbReference type="ARBA" id="ARBA00022763"/>
    </source>
</evidence>
<keyword evidence="5" id="KW-0234">DNA repair</keyword>
<dbReference type="InterPro" id="IPR004603">
    <property type="entry name" value="DNA_mismatch_endonuc_vsr"/>
</dbReference>
<comment type="similarity">
    <text evidence="6">Belongs to the Vsr family.</text>
</comment>
<accession>A0A1G6EK83</accession>
<dbReference type="GO" id="GO:0016787">
    <property type="term" value="F:hydrolase activity"/>
    <property type="evidence" value="ECO:0007669"/>
    <property type="project" value="UniProtKB-KW"/>
</dbReference>
<keyword evidence="1" id="KW-0540">Nuclease</keyword>
<name>A0A1G6EK83_9HYPH</name>
<reference evidence="8 9" key="1">
    <citation type="submission" date="2016-10" db="EMBL/GenBank/DDBJ databases">
        <authorList>
            <person name="de Groot N.N."/>
        </authorList>
    </citation>
    <scope>NUCLEOTIDE SEQUENCE [LARGE SCALE GENOMIC DNA]</scope>
    <source>
        <strain evidence="8 9">ATCC 35022</strain>
    </source>
</reference>
<evidence type="ECO:0000313" key="8">
    <source>
        <dbReference type="EMBL" id="SDB57807.1"/>
    </source>
</evidence>
<dbReference type="Gene3D" id="3.40.960.10">
    <property type="entry name" value="VSR Endonuclease"/>
    <property type="match status" value="1"/>
</dbReference>
<evidence type="ECO:0000313" key="9">
    <source>
        <dbReference type="Proteomes" id="UP000199071"/>
    </source>
</evidence>
<dbReference type="AlphaFoldDB" id="A0A1G6EK83"/>
<evidence type="ECO:0000256" key="6">
    <source>
        <dbReference type="ARBA" id="ARBA00029466"/>
    </source>
</evidence>
<dbReference type="STRING" id="665467.SAMN02982931_04618"/>
<evidence type="ECO:0000256" key="2">
    <source>
        <dbReference type="ARBA" id="ARBA00022759"/>
    </source>
</evidence>
<dbReference type="GO" id="GO:0004519">
    <property type="term" value="F:endonuclease activity"/>
    <property type="evidence" value="ECO:0007669"/>
    <property type="project" value="UniProtKB-KW"/>
</dbReference>
<organism evidence="8 9">
    <name type="scientific">Bauldia litoralis</name>
    <dbReference type="NCBI Taxonomy" id="665467"/>
    <lineage>
        <taxon>Bacteria</taxon>
        <taxon>Pseudomonadati</taxon>
        <taxon>Pseudomonadota</taxon>
        <taxon>Alphaproteobacteria</taxon>
        <taxon>Hyphomicrobiales</taxon>
        <taxon>Kaistiaceae</taxon>
        <taxon>Bauldia</taxon>
    </lineage>
</organism>
<evidence type="ECO:0000256" key="4">
    <source>
        <dbReference type="ARBA" id="ARBA00022801"/>
    </source>
</evidence>
<dbReference type="GO" id="GO:0006298">
    <property type="term" value="P:mismatch repair"/>
    <property type="evidence" value="ECO:0007669"/>
    <property type="project" value="InterPro"/>
</dbReference>
<evidence type="ECO:0000256" key="5">
    <source>
        <dbReference type="ARBA" id="ARBA00023204"/>
    </source>
</evidence>
<feature type="compositionally biased region" description="Polar residues" evidence="7">
    <location>
        <begin position="1"/>
        <end position="10"/>
    </location>
</feature>
<dbReference type="InterPro" id="IPR011335">
    <property type="entry name" value="Restrct_endonuc-II-like"/>
</dbReference>
<keyword evidence="9" id="KW-1185">Reference proteome</keyword>
<keyword evidence="3" id="KW-0227">DNA damage</keyword>
<feature type="region of interest" description="Disordered" evidence="7">
    <location>
        <begin position="1"/>
        <end position="22"/>
    </location>
</feature>
<gene>
    <name evidence="8" type="ORF">SAMN02982931_04618</name>
</gene>
<dbReference type="Proteomes" id="UP000199071">
    <property type="component" value="Unassembled WGS sequence"/>
</dbReference>
<dbReference type="SUPFAM" id="SSF52980">
    <property type="entry name" value="Restriction endonuclease-like"/>
    <property type="match status" value="1"/>
</dbReference>
<dbReference type="CDD" id="cd00221">
    <property type="entry name" value="Vsr"/>
    <property type="match status" value="1"/>
</dbReference>
<sequence>MSRLSPSSPEASRRMARVRQKGTQAELDLRRVLHARGLRYRIQVPLLAKPRRVADIVFTSARIAVFVDGCFWHGCPEHASWPKSNAAFWRKKIETNRSRDADTDQRLRALGWRIVRIWEHEDVSDAAGRIAELVDARKMNGTDPCR</sequence>